<dbReference type="Proteomes" id="UP000294919">
    <property type="component" value="Unassembled WGS sequence"/>
</dbReference>
<proteinExistence type="predicted"/>
<evidence type="ECO:0000313" key="1">
    <source>
        <dbReference type="EMBL" id="TCO69003.1"/>
    </source>
</evidence>
<feature type="non-terminal residue" evidence="1">
    <location>
        <position position="30"/>
    </location>
</feature>
<keyword evidence="2" id="KW-1185">Reference proteome</keyword>
<protein>
    <submittedName>
        <fullName evidence="1">Uncharacterized protein</fullName>
    </submittedName>
</protein>
<evidence type="ECO:0000313" key="2">
    <source>
        <dbReference type="Proteomes" id="UP000294919"/>
    </source>
</evidence>
<reference evidence="1 2" key="1">
    <citation type="submission" date="2019-03" db="EMBL/GenBank/DDBJ databases">
        <title>Genomic Encyclopedia of Type Strains, Phase IV (KMG-IV): sequencing the most valuable type-strain genomes for metagenomic binning, comparative biology and taxonomic classification.</title>
        <authorList>
            <person name="Goeker M."/>
        </authorList>
    </citation>
    <scope>NUCLEOTIDE SEQUENCE [LARGE SCALE GENOMIC DNA]</scope>
    <source>
        <strain evidence="1 2">DSM 102940</strain>
    </source>
</reference>
<organism evidence="1 2">
    <name type="scientific">Marinisporobacter balticus</name>
    <dbReference type="NCBI Taxonomy" id="2018667"/>
    <lineage>
        <taxon>Bacteria</taxon>
        <taxon>Bacillati</taxon>
        <taxon>Bacillota</taxon>
        <taxon>Clostridia</taxon>
        <taxon>Peptostreptococcales</taxon>
        <taxon>Thermotaleaceae</taxon>
        <taxon>Marinisporobacter</taxon>
    </lineage>
</organism>
<dbReference type="EMBL" id="SLWV01000036">
    <property type="protein sequence ID" value="TCO69003.1"/>
    <property type="molecule type" value="Genomic_DNA"/>
</dbReference>
<name>A0A4R2K6T3_9FIRM</name>
<dbReference type="AlphaFoldDB" id="A0A4R2K6T3"/>
<accession>A0A4R2K6T3</accession>
<comment type="caution">
    <text evidence="1">The sequence shown here is derived from an EMBL/GenBank/DDBJ whole genome shotgun (WGS) entry which is preliminary data.</text>
</comment>
<sequence>MKKDKTSELESVKLISDEIEIVIEGKVNED</sequence>
<gene>
    <name evidence="1" type="ORF">EV214_13629</name>
</gene>